<accession>A0A2P2QS51</accession>
<name>A0A2P2QS51_RHIMU</name>
<organism evidence="1">
    <name type="scientific">Rhizophora mucronata</name>
    <name type="common">Asiatic mangrove</name>
    <dbReference type="NCBI Taxonomy" id="61149"/>
    <lineage>
        <taxon>Eukaryota</taxon>
        <taxon>Viridiplantae</taxon>
        <taxon>Streptophyta</taxon>
        <taxon>Embryophyta</taxon>
        <taxon>Tracheophyta</taxon>
        <taxon>Spermatophyta</taxon>
        <taxon>Magnoliopsida</taxon>
        <taxon>eudicotyledons</taxon>
        <taxon>Gunneridae</taxon>
        <taxon>Pentapetalae</taxon>
        <taxon>rosids</taxon>
        <taxon>fabids</taxon>
        <taxon>Malpighiales</taxon>
        <taxon>Rhizophoraceae</taxon>
        <taxon>Rhizophora</taxon>
    </lineage>
</organism>
<proteinExistence type="predicted"/>
<reference evidence="1" key="1">
    <citation type="submission" date="2018-02" db="EMBL/GenBank/DDBJ databases">
        <title>Rhizophora mucronata_Transcriptome.</title>
        <authorList>
            <person name="Meera S.P."/>
            <person name="Sreeshan A."/>
            <person name="Augustine A."/>
        </authorList>
    </citation>
    <scope>NUCLEOTIDE SEQUENCE</scope>
    <source>
        <tissue evidence="1">Leaf</tissue>
    </source>
</reference>
<dbReference type="EMBL" id="GGEC01089247">
    <property type="protein sequence ID" value="MBX69731.1"/>
    <property type="molecule type" value="Transcribed_RNA"/>
</dbReference>
<sequence length="19" mass="2177">MFLYIMTLKGSFILSSDPL</sequence>
<protein>
    <submittedName>
        <fullName evidence="1">Uncharacterized protein</fullName>
    </submittedName>
</protein>
<evidence type="ECO:0000313" key="1">
    <source>
        <dbReference type="EMBL" id="MBX69731.1"/>
    </source>
</evidence>
<dbReference type="AlphaFoldDB" id="A0A2P2QS51"/>